<sequence>MCELYASQSPLLYRVSKKSIRIQGVVTSLALENQIWQVLEEIASQESLTVPQFIATLYQESIERHGKVENLASLLRVSCLTYLLNSTKSKSGSGSNELLHSTDNKL</sequence>
<comment type="caution">
    <text evidence="3">The sequence shown here is derived from an EMBL/GenBank/DDBJ whole genome shotgun (WGS) entry which is preliminary data.</text>
</comment>
<dbReference type="RefSeq" id="WP_063380743.1">
    <property type="nucleotide sequence ID" value="NZ_AUXX01000011.1"/>
</dbReference>
<reference evidence="3 4" key="1">
    <citation type="submission" date="2013-07" db="EMBL/GenBank/DDBJ databases">
        <title>Comparative Genomic and Metabolomic Analysis of Twelve Strains of Pseudoalteromonas luteoviolacea.</title>
        <authorList>
            <person name="Vynne N.G."/>
            <person name="Mansson M."/>
            <person name="Gram L."/>
        </authorList>
    </citation>
    <scope>NUCLEOTIDE SEQUENCE [LARGE SCALE GENOMIC DNA]</scope>
    <source>
        <strain evidence="3 4">S4060-1</strain>
    </source>
</reference>
<dbReference type="AlphaFoldDB" id="A0A162CH87"/>
<organism evidence="3 4">
    <name type="scientific">Pseudoalteromonas luteoviolacea S4060-1</name>
    <dbReference type="NCBI Taxonomy" id="1365257"/>
    <lineage>
        <taxon>Bacteria</taxon>
        <taxon>Pseudomonadati</taxon>
        <taxon>Pseudomonadota</taxon>
        <taxon>Gammaproteobacteria</taxon>
        <taxon>Alteromonadales</taxon>
        <taxon>Pseudoalteromonadaceae</taxon>
        <taxon>Pseudoalteromonas</taxon>
    </lineage>
</organism>
<evidence type="ECO:0000313" key="4">
    <source>
        <dbReference type="Proteomes" id="UP000076661"/>
    </source>
</evidence>
<dbReference type="InterPro" id="IPR038268">
    <property type="entry name" value="RHH_sf"/>
</dbReference>
<evidence type="ECO:0000313" key="3">
    <source>
        <dbReference type="EMBL" id="KZN67888.1"/>
    </source>
</evidence>
<protein>
    <recommendedName>
        <fullName evidence="2">Ribbon-helix-helix domain-containing protein</fullName>
    </recommendedName>
</protein>
<dbReference type="InterPro" id="IPR027373">
    <property type="entry name" value="RHH_dom"/>
</dbReference>
<evidence type="ECO:0000256" key="1">
    <source>
        <dbReference type="SAM" id="MobiDB-lite"/>
    </source>
</evidence>
<feature type="region of interest" description="Disordered" evidence="1">
    <location>
        <begin position="86"/>
        <end position="106"/>
    </location>
</feature>
<gene>
    <name evidence="3" type="ORF">N478_16830</name>
</gene>
<dbReference type="Proteomes" id="UP000076661">
    <property type="component" value="Unassembled WGS sequence"/>
</dbReference>
<evidence type="ECO:0000259" key="2">
    <source>
        <dbReference type="Pfam" id="PF13467"/>
    </source>
</evidence>
<proteinExistence type="predicted"/>
<dbReference type="EMBL" id="AUXX01000011">
    <property type="protein sequence ID" value="KZN67888.1"/>
    <property type="molecule type" value="Genomic_DNA"/>
</dbReference>
<name>A0A162CH87_9GAMM</name>
<dbReference type="Pfam" id="PF13467">
    <property type="entry name" value="RHH_4"/>
    <property type="match status" value="1"/>
</dbReference>
<accession>A0A162CH87</accession>
<dbReference type="Gene3D" id="1.10.3990.20">
    <property type="entry name" value="protein bp1543"/>
    <property type="match status" value="1"/>
</dbReference>
<feature type="domain" description="Ribbon-helix-helix" evidence="2">
    <location>
        <begin position="16"/>
        <end position="83"/>
    </location>
</feature>
<dbReference type="PATRIC" id="fig|1365257.3.peg.1786"/>
<feature type="compositionally biased region" description="Low complexity" evidence="1">
    <location>
        <begin position="86"/>
        <end position="96"/>
    </location>
</feature>